<protein>
    <submittedName>
        <fullName evidence="2">Uncharacterized protein</fullName>
    </submittedName>
</protein>
<feature type="compositionally biased region" description="Basic and acidic residues" evidence="1">
    <location>
        <begin position="76"/>
        <end position="86"/>
    </location>
</feature>
<feature type="region of interest" description="Disordered" evidence="1">
    <location>
        <begin position="53"/>
        <end position="86"/>
    </location>
</feature>
<accession>A0A9W6UXK4</accession>
<evidence type="ECO:0000313" key="3">
    <source>
        <dbReference type="Proteomes" id="UP001165124"/>
    </source>
</evidence>
<dbReference type="Proteomes" id="UP001165124">
    <property type="component" value="Unassembled WGS sequence"/>
</dbReference>
<name>A0A9W6UXK4_9ACTN</name>
<organism evidence="2 3">
    <name type="scientific">Actinomadura rubrobrunea</name>
    <dbReference type="NCBI Taxonomy" id="115335"/>
    <lineage>
        <taxon>Bacteria</taxon>
        <taxon>Bacillati</taxon>
        <taxon>Actinomycetota</taxon>
        <taxon>Actinomycetes</taxon>
        <taxon>Streptosporangiales</taxon>
        <taxon>Thermomonosporaceae</taxon>
        <taxon>Actinomadura</taxon>
    </lineage>
</organism>
<comment type="caution">
    <text evidence="2">The sequence shown here is derived from an EMBL/GenBank/DDBJ whole genome shotgun (WGS) entry which is preliminary data.</text>
</comment>
<gene>
    <name evidence="2" type="ORF">Arub01_56720</name>
</gene>
<evidence type="ECO:0000256" key="1">
    <source>
        <dbReference type="SAM" id="MobiDB-lite"/>
    </source>
</evidence>
<keyword evidence="3" id="KW-1185">Reference proteome</keyword>
<reference evidence="2" key="1">
    <citation type="submission" date="2023-02" db="EMBL/GenBank/DDBJ databases">
        <title>Actinomadura rubrobrunea NBRC 14622.</title>
        <authorList>
            <person name="Ichikawa N."/>
            <person name="Sato H."/>
            <person name="Tonouchi N."/>
        </authorList>
    </citation>
    <scope>NUCLEOTIDE SEQUENCE</scope>
    <source>
        <strain evidence="2">NBRC 14622</strain>
    </source>
</reference>
<evidence type="ECO:0000313" key="2">
    <source>
        <dbReference type="EMBL" id="GLW67429.1"/>
    </source>
</evidence>
<proteinExistence type="predicted"/>
<dbReference type="EMBL" id="BSRZ01000023">
    <property type="protein sequence ID" value="GLW67429.1"/>
    <property type="molecule type" value="Genomic_DNA"/>
</dbReference>
<sequence>MARPMPLDAPVITTTAFLALTQTSLAPAGPAAARRDRPCGLIPEVARAMRLRRGRRERRAEWEASAPDARAPGTDGTRDRVSRSTE</sequence>
<dbReference type="AlphaFoldDB" id="A0A9W6UXK4"/>